<dbReference type="PANTHER" id="PTHR43174:SF3">
    <property type="entry name" value="UDP-N-ACETYLGLUCOSAMINE 2-EPIMERASE"/>
    <property type="match status" value="1"/>
</dbReference>
<evidence type="ECO:0000313" key="2">
    <source>
        <dbReference type="EMBL" id="GER92352.1"/>
    </source>
</evidence>
<comment type="caution">
    <text evidence="2">The sequence shown here is derived from an EMBL/GenBank/DDBJ whole genome shotgun (WGS) entry which is preliminary data.</text>
</comment>
<dbReference type="InterPro" id="IPR003331">
    <property type="entry name" value="UDP_GlcNAc_Epimerase_2_dom"/>
</dbReference>
<proteinExistence type="predicted"/>
<dbReference type="PANTHER" id="PTHR43174">
    <property type="entry name" value="UDP-N-ACETYLGLUCOSAMINE 2-EPIMERASE"/>
    <property type="match status" value="1"/>
</dbReference>
<dbReference type="Gene3D" id="3.40.50.2000">
    <property type="entry name" value="Glycogen Phosphorylase B"/>
    <property type="match status" value="2"/>
</dbReference>
<protein>
    <submittedName>
        <fullName evidence="2">UDP-N-acetylglucosamine 2-epimerase (Hydrolyzing)</fullName>
    </submittedName>
</protein>
<dbReference type="SUPFAM" id="SSF53756">
    <property type="entry name" value="UDP-Glycosyltransferase/glycogen phosphorylase"/>
    <property type="match status" value="1"/>
</dbReference>
<dbReference type="AlphaFoldDB" id="A0A5J4KZ91"/>
<dbReference type="InterPro" id="IPR020004">
    <property type="entry name" value="UDP-GlcNAc_Epase"/>
</dbReference>
<dbReference type="NCBIfam" id="TIGR03568">
    <property type="entry name" value="NeuC_NnaA"/>
    <property type="match status" value="1"/>
</dbReference>
<dbReference type="GO" id="GO:0006047">
    <property type="term" value="P:UDP-N-acetylglucosamine metabolic process"/>
    <property type="evidence" value="ECO:0007669"/>
    <property type="project" value="InterPro"/>
</dbReference>
<name>A0A5J4KZ91_9ZZZZ</name>
<feature type="domain" description="UDP-N-acetylglucosamine 2-epimerase" evidence="1">
    <location>
        <begin position="23"/>
        <end position="370"/>
    </location>
</feature>
<dbReference type="Pfam" id="PF02350">
    <property type="entry name" value="Epimerase_2"/>
    <property type="match status" value="1"/>
</dbReference>
<accession>A0A5J4KZ91</accession>
<organism evidence="2">
    <name type="scientific">hot springs metagenome</name>
    <dbReference type="NCBI Taxonomy" id="433727"/>
    <lineage>
        <taxon>unclassified sequences</taxon>
        <taxon>metagenomes</taxon>
        <taxon>ecological metagenomes</taxon>
    </lineage>
</organism>
<dbReference type="CDD" id="cd03786">
    <property type="entry name" value="GTB_UDP-GlcNAc_2-Epimerase"/>
    <property type="match status" value="1"/>
</dbReference>
<dbReference type="EMBL" id="BLAB01000001">
    <property type="protein sequence ID" value="GER92352.1"/>
    <property type="molecule type" value="Genomic_DNA"/>
</dbReference>
<reference evidence="2" key="1">
    <citation type="submission" date="2019-10" db="EMBL/GenBank/DDBJ databases">
        <title>Metagenomic sequencing of thiosulfate-disproportionating enrichment culture.</title>
        <authorList>
            <person name="Umezawa K."/>
            <person name="Kojima H."/>
            <person name="Fukui M."/>
        </authorList>
    </citation>
    <scope>NUCLEOTIDE SEQUENCE</scope>
    <source>
        <strain evidence="2">45J</strain>
    </source>
</reference>
<dbReference type="InterPro" id="IPR029767">
    <property type="entry name" value="WecB-like"/>
</dbReference>
<sequence length="383" mass="42680">MKRKICIVLTVRGNYAKMKSIMREIKNHSNCELQLVVGGAVILHKFGNPVNIIEADGFEISEMVHFLVEGGKPITMAKSTGLAVVELSTVFENLRPDIVMAIADRFEALAVAVAASYMNIPVAHLEGGELSGSIDESIRHAITKLSHIHFVATQKSKERVIKMGEDPQNVYVVGSPTIDLIRDLNLDLDFDVFEKYGGVGAFISITKNNYIVVSQHPVTTEYEQAGEQIQETLHAINDINMPTLWLWPNMDAGTDEISKGIRKFREKYQPSHIHFFKNFAFEDYAKLINNAAVLVGNTSSGIRESAYLGVPVVNIGTRQNYRERGENVIDVGYNKDEIKEAIKKQIAHGKYSSNHLYGDGHAGEKIAEILSTCKISVQKRLMY</sequence>
<evidence type="ECO:0000259" key="1">
    <source>
        <dbReference type="Pfam" id="PF02350"/>
    </source>
</evidence>
<dbReference type="GO" id="GO:0004553">
    <property type="term" value="F:hydrolase activity, hydrolyzing O-glycosyl compounds"/>
    <property type="evidence" value="ECO:0007669"/>
    <property type="project" value="InterPro"/>
</dbReference>
<gene>
    <name evidence="2" type="ORF">A45J_0067</name>
</gene>